<dbReference type="AlphaFoldDB" id="A0A4Y2ML42"/>
<protein>
    <submittedName>
        <fullName evidence="1">Uncharacterized protein</fullName>
    </submittedName>
</protein>
<dbReference type="EMBL" id="BGPR01007486">
    <property type="protein sequence ID" value="GBN27212.1"/>
    <property type="molecule type" value="Genomic_DNA"/>
</dbReference>
<accession>A0A4Y2ML42</accession>
<evidence type="ECO:0000313" key="2">
    <source>
        <dbReference type="Proteomes" id="UP000499080"/>
    </source>
</evidence>
<comment type="caution">
    <text evidence="1">The sequence shown here is derived from an EMBL/GenBank/DDBJ whole genome shotgun (WGS) entry which is preliminary data.</text>
</comment>
<dbReference type="Proteomes" id="UP000499080">
    <property type="component" value="Unassembled WGS sequence"/>
</dbReference>
<name>A0A4Y2ML42_ARAVE</name>
<reference evidence="1 2" key="1">
    <citation type="journal article" date="2019" name="Sci. Rep.">
        <title>Orb-weaving spider Araneus ventricosus genome elucidates the spidroin gene catalogue.</title>
        <authorList>
            <person name="Kono N."/>
            <person name="Nakamura H."/>
            <person name="Ohtoshi R."/>
            <person name="Moran D.A.P."/>
            <person name="Shinohara A."/>
            <person name="Yoshida Y."/>
            <person name="Fujiwara M."/>
            <person name="Mori M."/>
            <person name="Tomita M."/>
            <person name="Arakawa K."/>
        </authorList>
    </citation>
    <scope>NUCLEOTIDE SEQUENCE [LARGE SCALE GENOMIC DNA]</scope>
</reference>
<gene>
    <name evidence="1" type="ORF">AVEN_72562_1</name>
</gene>
<organism evidence="1 2">
    <name type="scientific">Araneus ventricosus</name>
    <name type="common">Orbweaver spider</name>
    <name type="synonym">Epeira ventricosa</name>
    <dbReference type="NCBI Taxonomy" id="182803"/>
    <lineage>
        <taxon>Eukaryota</taxon>
        <taxon>Metazoa</taxon>
        <taxon>Ecdysozoa</taxon>
        <taxon>Arthropoda</taxon>
        <taxon>Chelicerata</taxon>
        <taxon>Arachnida</taxon>
        <taxon>Araneae</taxon>
        <taxon>Araneomorphae</taxon>
        <taxon>Entelegynae</taxon>
        <taxon>Araneoidea</taxon>
        <taxon>Araneidae</taxon>
        <taxon>Araneus</taxon>
    </lineage>
</organism>
<proteinExistence type="predicted"/>
<keyword evidence="2" id="KW-1185">Reference proteome</keyword>
<evidence type="ECO:0000313" key="1">
    <source>
        <dbReference type="EMBL" id="GBN27212.1"/>
    </source>
</evidence>
<sequence length="126" mass="14556">MHDGSSVESGFEPGTLQLRGRHLTTRSPRSPLEPQCNKIDDIIEGCRKIEKLLPASESLAQHFLSHRWHSACHFESFRDPYWNMGAFSSCHFCIQSRRRLVCETEVHAPMMLLINQWTSEMILRCA</sequence>